<evidence type="ECO:0000256" key="1">
    <source>
        <dbReference type="ARBA" id="ARBA00004117"/>
    </source>
</evidence>
<dbReference type="OrthoDB" id="9812413at2"/>
<name>A0A1X7IME0_9BACL</name>
<dbReference type="NCBIfam" id="TIGR00205">
    <property type="entry name" value="fliE"/>
    <property type="match status" value="1"/>
</dbReference>
<keyword evidence="3 4" id="KW-0975">Bacterial flagellum</keyword>
<reference evidence="6 7" key="1">
    <citation type="submission" date="2017-04" db="EMBL/GenBank/DDBJ databases">
        <authorList>
            <person name="Afonso C.L."/>
            <person name="Miller P.J."/>
            <person name="Scott M.A."/>
            <person name="Spackman E."/>
            <person name="Goraichik I."/>
            <person name="Dimitrov K.M."/>
            <person name="Suarez D.L."/>
            <person name="Swayne D.E."/>
        </authorList>
    </citation>
    <scope>NUCLEOTIDE SEQUENCE [LARGE SCALE GENOMIC DNA]</scope>
    <source>
        <strain evidence="6 7">11</strain>
    </source>
</reference>
<dbReference type="Pfam" id="PF02049">
    <property type="entry name" value="FliE"/>
    <property type="match status" value="1"/>
</dbReference>
<dbReference type="HAMAP" id="MF_00724">
    <property type="entry name" value="FliE"/>
    <property type="match status" value="1"/>
</dbReference>
<evidence type="ECO:0000313" key="6">
    <source>
        <dbReference type="EMBL" id="SMG16083.1"/>
    </source>
</evidence>
<protein>
    <recommendedName>
        <fullName evidence="4 5">Flagellar hook-basal body complex protein FliE</fullName>
    </recommendedName>
</protein>
<dbReference type="GO" id="GO:0071973">
    <property type="term" value="P:bacterial-type flagellum-dependent cell motility"/>
    <property type="evidence" value="ECO:0007669"/>
    <property type="project" value="InterPro"/>
</dbReference>
<dbReference type="GO" id="GO:0003774">
    <property type="term" value="F:cytoskeletal motor activity"/>
    <property type="evidence" value="ECO:0007669"/>
    <property type="project" value="InterPro"/>
</dbReference>
<comment type="subcellular location">
    <subcellularLocation>
        <location evidence="1 4">Bacterial flagellum basal body</location>
    </subcellularLocation>
</comment>
<proteinExistence type="inferred from homology"/>
<evidence type="ECO:0000256" key="3">
    <source>
        <dbReference type="ARBA" id="ARBA00023143"/>
    </source>
</evidence>
<dbReference type="PANTHER" id="PTHR34653">
    <property type="match status" value="1"/>
</dbReference>
<dbReference type="PRINTS" id="PR01006">
    <property type="entry name" value="FLGHOOKFLIE"/>
</dbReference>
<keyword evidence="6" id="KW-0966">Cell projection</keyword>
<dbReference type="PANTHER" id="PTHR34653:SF1">
    <property type="entry name" value="FLAGELLAR HOOK-BASAL BODY COMPLEX PROTEIN FLIE"/>
    <property type="match status" value="1"/>
</dbReference>
<dbReference type="InterPro" id="IPR001624">
    <property type="entry name" value="FliE"/>
</dbReference>
<dbReference type="RefSeq" id="WP_085492861.1">
    <property type="nucleotide sequence ID" value="NZ_FXAZ01000001.1"/>
</dbReference>
<dbReference type="AlphaFoldDB" id="A0A1X7IME0"/>
<dbReference type="EMBL" id="FXAZ01000001">
    <property type="protein sequence ID" value="SMG16083.1"/>
    <property type="molecule type" value="Genomic_DNA"/>
</dbReference>
<evidence type="ECO:0000313" key="7">
    <source>
        <dbReference type="Proteomes" id="UP000193834"/>
    </source>
</evidence>
<evidence type="ECO:0000256" key="5">
    <source>
        <dbReference type="NCBIfam" id="TIGR00205"/>
    </source>
</evidence>
<evidence type="ECO:0000256" key="2">
    <source>
        <dbReference type="ARBA" id="ARBA00009272"/>
    </source>
</evidence>
<keyword evidence="6" id="KW-0282">Flagellum</keyword>
<dbReference type="GO" id="GO:0005198">
    <property type="term" value="F:structural molecule activity"/>
    <property type="evidence" value="ECO:0007669"/>
    <property type="project" value="UniProtKB-UniRule"/>
</dbReference>
<comment type="similarity">
    <text evidence="2 4">Belongs to the FliE family.</text>
</comment>
<sequence length="100" mass="11023">MILNSTLPVETSNLASAATSIKRTPSEVTQSFSSFLSDAISQVDAQEKQAQALNTKFMLGEVNVDELMVASERALLSLQLTTQVRNKAIEAYQEIMRIQM</sequence>
<dbReference type="STRING" id="1852522.SAMN06295960_0613"/>
<dbReference type="Proteomes" id="UP000193834">
    <property type="component" value="Unassembled WGS sequence"/>
</dbReference>
<accession>A0A1X7IME0</accession>
<organism evidence="6 7">
    <name type="scientific">Paenibacillus aquistagni</name>
    <dbReference type="NCBI Taxonomy" id="1852522"/>
    <lineage>
        <taxon>Bacteria</taxon>
        <taxon>Bacillati</taxon>
        <taxon>Bacillota</taxon>
        <taxon>Bacilli</taxon>
        <taxon>Bacillales</taxon>
        <taxon>Paenibacillaceae</taxon>
        <taxon>Paenibacillus</taxon>
    </lineage>
</organism>
<gene>
    <name evidence="4" type="primary">fliE</name>
    <name evidence="6" type="ORF">SAMN06295960_0613</name>
</gene>
<dbReference type="GO" id="GO:0009425">
    <property type="term" value="C:bacterial-type flagellum basal body"/>
    <property type="evidence" value="ECO:0007669"/>
    <property type="project" value="UniProtKB-SubCell"/>
</dbReference>
<keyword evidence="7" id="KW-1185">Reference proteome</keyword>
<keyword evidence="6" id="KW-0969">Cilium</keyword>
<evidence type="ECO:0000256" key="4">
    <source>
        <dbReference type="HAMAP-Rule" id="MF_00724"/>
    </source>
</evidence>